<keyword evidence="1" id="KW-0812">Transmembrane</keyword>
<keyword evidence="1" id="KW-1133">Transmembrane helix</keyword>
<evidence type="ECO:0000256" key="1">
    <source>
        <dbReference type="SAM" id="Phobius"/>
    </source>
</evidence>
<dbReference type="EMBL" id="JBBWRZ010000004">
    <property type="protein sequence ID" value="KAK8237707.1"/>
    <property type="molecule type" value="Genomic_DNA"/>
</dbReference>
<proteinExistence type="predicted"/>
<name>A0ABR1YRT4_9PEZI</name>
<evidence type="ECO:0000313" key="3">
    <source>
        <dbReference type="Proteomes" id="UP001492380"/>
    </source>
</evidence>
<comment type="caution">
    <text evidence="2">The sequence shown here is derived from an EMBL/GenBank/DDBJ whole genome shotgun (WGS) entry which is preliminary data.</text>
</comment>
<evidence type="ECO:0008006" key="4">
    <source>
        <dbReference type="Google" id="ProtNLM"/>
    </source>
</evidence>
<dbReference type="Proteomes" id="UP001492380">
    <property type="component" value="Unassembled WGS sequence"/>
</dbReference>
<keyword evidence="1" id="KW-0472">Membrane</keyword>
<accession>A0ABR1YRT4</accession>
<organism evidence="2 3">
    <name type="scientific">Phyllosticta capitalensis</name>
    <dbReference type="NCBI Taxonomy" id="121624"/>
    <lineage>
        <taxon>Eukaryota</taxon>
        <taxon>Fungi</taxon>
        <taxon>Dikarya</taxon>
        <taxon>Ascomycota</taxon>
        <taxon>Pezizomycotina</taxon>
        <taxon>Dothideomycetes</taxon>
        <taxon>Dothideomycetes incertae sedis</taxon>
        <taxon>Botryosphaeriales</taxon>
        <taxon>Phyllostictaceae</taxon>
        <taxon>Phyllosticta</taxon>
    </lineage>
</organism>
<keyword evidence="3" id="KW-1185">Reference proteome</keyword>
<evidence type="ECO:0000313" key="2">
    <source>
        <dbReference type="EMBL" id="KAK8237707.1"/>
    </source>
</evidence>
<sequence>MWRVCWGLRCVALRYLSHFHFLSPISLFSVISTLSLILTQRDETHSNASANNGQADDPLTFSFLSTCGGLTGMPTAGGGGAGR</sequence>
<feature type="transmembrane region" description="Helical" evidence="1">
    <location>
        <begin position="20"/>
        <end position="39"/>
    </location>
</feature>
<reference evidence="2 3" key="1">
    <citation type="submission" date="2024-04" db="EMBL/GenBank/DDBJ databases">
        <title>Phyllosticta paracitricarpa is synonymous to the EU quarantine fungus P. citricarpa based on phylogenomic analyses.</title>
        <authorList>
            <consortium name="Lawrence Berkeley National Laboratory"/>
            <person name="Van Ingen-Buijs V.A."/>
            <person name="Van Westerhoven A.C."/>
            <person name="Haridas S."/>
            <person name="Skiadas P."/>
            <person name="Martin F."/>
            <person name="Groenewald J.Z."/>
            <person name="Crous P.W."/>
            <person name="Seidl M.F."/>
        </authorList>
    </citation>
    <scope>NUCLEOTIDE SEQUENCE [LARGE SCALE GENOMIC DNA]</scope>
    <source>
        <strain evidence="2 3">CBS 123374</strain>
    </source>
</reference>
<gene>
    <name evidence="2" type="ORF">HDK90DRAFT_201817</name>
</gene>
<protein>
    <recommendedName>
        <fullName evidence="4">Secreted protein</fullName>
    </recommendedName>
</protein>